<sequence length="394" mass="44992">MGGGGRASSMDLNEVLSQMQDDHKAKRRKALEKFQKMVFESENMDDRESLKATFSQIHGSIVARMSDPSEMNRTHAANIIIKFIELNAVDEKDIVSIMPVLYHRLATVPLQEESEDVRLLFINILKDLTNSFQLKLIPYMNDVIGILKIMVIDNCPEVRIAACELVRTYAAATKEKFHMNSESLVKPLIKSLNHQRFRNRISSILAIGDILLYGDTSVIKEVSGQLAQRMMDVPQVRLVVVTLGGVLLTKMQDRYSYWHRLLPILLSGLKDDDEEVKNKAMELWSEVGKQFEDENEEQLKQEINFDVQPKYFPEGETRFNVGCRTLVRRSLHHIIPGLLTDIDDWQEKPRLEAAKLLTTLVLNAEDGIIQYAEKVLDSLFLSAGDKENHIVEQV</sequence>
<dbReference type="PANTHER" id="PTHR16216">
    <property type="entry name" value="DYNEIN ASSEMBLY FACTOR 5, AXONEMAL"/>
    <property type="match status" value="1"/>
</dbReference>
<dbReference type="Pfam" id="PF25757">
    <property type="entry name" value="TPR_DNAAF5"/>
    <property type="match status" value="1"/>
</dbReference>
<keyword evidence="5" id="KW-1185">Reference proteome</keyword>
<dbReference type="AlphaFoldDB" id="A0AAV2PVQ0"/>
<organism evidence="4 5">
    <name type="scientific">Meganyctiphanes norvegica</name>
    <name type="common">Northern krill</name>
    <name type="synonym">Thysanopoda norvegica</name>
    <dbReference type="NCBI Taxonomy" id="48144"/>
    <lineage>
        <taxon>Eukaryota</taxon>
        <taxon>Metazoa</taxon>
        <taxon>Ecdysozoa</taxon>
        <taxon>Arthropoda</taxon>
        <taxon>Crustacea</taxon>
        <taxon>Multicrustacea</taxon>
        <taxon>Malacostraca</taxon>
        <taxon>Eumalacostraca</taxon>
        <taxon>Eucarida</taxon>
        <taxon>Euphausiacea</taxon>
        <taxon>Euphausiidae</taxon>
        <taxon>Meganyctiphanes</taxon>
    </lineage>
</organism>
<evidence type="ECO:0000259" key="2">
    <source>
        <dbReference type="Pfam" id="PF24573"/>
    </source>
</evidence>
<evidence type="ECO:0000313" key="5">
    <source>
        <dbReference type="Proteomes" id="UP001497623"/>
    </source>
</evidence>
<dbReference type="GO" id="GO:0036158">
    <property type="term" value="P:outer dynein arm assembly"/>
    <property type="evidence" value="ECO:0007669"/>
    <property type="project" value="TreeGrafter"/>
</dbReference>
<dbReference type="GO" id="GO:0045505">
    <property type="term" value="F:dynein intermediate chain binding"/>
    <property type="evidence" value="ECO:0007669"/>
    <property type="project" value="TreeGrafter"/>
</dbReference>
<dbReference type="InterPro" id="IPR016024">
    <property type="entry name" value="ARM-type_fold"/>
</dbReference>
<dbReference type="Pfam" id="PF24573">
    <property type="entry name" value="HEAT_DAAF5"/>
    <property type="match status" value="1"/>
</dbReference>
<feature type="domain" description="Dynein axonemal assembly factor 5 TPR repeats" evidence="3">
    <location>
        <begin position="19"/>
        <end position="301"/>
    </location>
</feature>
<dbReference type="PANTHER" id="PTHR16216:SF2">
    <property type="entry name" value="DYNEIN AXONEMAL ASSEMBLY FACTOR 5"/>
    <property type="match status" value="1"/>
</dbReference>
<comment type="caution">
    <text evidence="4">The sequence shown here is derived from an EMBL/GenBank/DDBJ whole genome shotgun (WGS) entry which is preliminary data.</text>
</comment>
<reference evidence="4 5" key="1">
    <citation type="submission" date="2024-05" db="EMBL/GenBank/DDBJ databases">
        <authorList>
            <person name="Wallberg A."/>
        </authorList>
    </citation>
    <scope>NUCLEOTIDE SEQUENCE [LARGE SCALE GENOMIC DNA]</scope>
</reference>
<protein>
    <recommendedName>
        <fullName evidence="6">HEAT repeat-containing protein</fullName>
    </recommendedName>
</protein>
<feature type="non-terminal residue" evidence="4">
    <location>
        <position position="394"/>
    </location>
</feature>
<feature type="repeat" description="HEAT" evidence="1">
    <location>
        <begin position="261"/>
        <end position="299"/>
    </location>
</feature>
<evidence type="ECO:0000313" key="4">
    <source>
        <dbReference type="EMBL" id="CAL4065617.1"/>
    </source>
</evidence>
<dbReference type="InterPro" id="IPR011989">
    <property type="entry name" value="ARM-like"/>
</dbReference>
<dbReference type="InterPro" id="IPR056497">
    <property type="entry name" value="HEAT_DAAF5"/>
</dbReference>
<dbReference type="Proteomes" id="UP001497623">
    <property type="component" value="Unassembled WGS sequence"/>
</dbReference>
<dbReference type="GO" id="GO:0036159">
    <property type="term" value="P:inner dynein arm assembly"/>
    <property type="evidence" value="ECO:0007669"/>
    <property type="project" value="TreeGrafter"/>
</dbReference>
<dbReference type="InterPro" id="IPR021133">
    <property type="entry name" value="HEAT_type_2"/>
</dbReference>
<dbReference type="PROSITE" id="PS50077">
    <property type="entry name" value="HEAT_REPEAT"/>
    <property type="match status" value="1"/>
</dbReference>
<name>A0AAV2PVQ0_MEGNR</name>
<evidence type="ECO:0000259" key="3">
    <source>
        <dbReference type="Pfam" id="PF25757"/>
    </source>
</evidence>
<accession>A0AAV2PVQ0</accession>
<dbReference type="SUPFAM" id="SSF48371">
    <property type="entry name" value="ARM repeat"/>
    <property type="match status" value="1"/>
</dbReference>
<dbReference type="InterPro" id="IPR052623">
    <property type="entry name" value="DAAF5"/>
</dbReference>
<dbReference type="GO" id="GO:0005737">
    <property type="term" value="C:cytoplasm"/>
    <property type="evidence" value="ECO:0007669"/>
    <property type="project" value="TreeGrafter"/>
</dbReference>
<feature type="domain" description="Dynein axonemal assembly factor 5 HEAT-repeat" evidence="2">
    <location>
        <begin position="311"/>
        <end position="394"/>
    </location>
</feature>
<dbReference type="InterPro" id="IPR057978">
    <property type="entry name" value="TPR_DAAF5"/>
</dbReference>
<gene>
    <name evidence="4" type="ORF">MNOR_LOCUS4912</name>
</gene>
<proteinExistence type="predicted"/>
<dbReference type="Gene3D" id="1.25.10.10">
    <property type="entry name" value="Leucine-rich Repeat Variant"/>
    <property type="match status" value="1"/>
</dbReference>
<evidence type="ECO:0000256" key="1">
    <source>
        <dbReference type="PROSITE-ProRule" id="PRU00103"/>
    </source>
</evidence>
<evidence type="ECO:0008006" key="6">
    <source>
        <dbReference type="Google" id="ProtNLM"/>
    </source>
</evidence>
<dbReference type="GO" id="GO:0003341">
    <property type="term" value="P:cilium movement"/>
    <property type="evidence" value="ECO:0007669"/>
    <property type="project" value="TreeGrafter"/>
</dbReference>
<dbReference type="EMBL" id="CAXKWB010001835">
    <property type="protein sequence ID" value="CAL4065617.1"/>
    <property type="molecule type" value="Genomic_DNA"/>
</dbReference>